<gene>
    <name evidence="3" type="ORF">CMV_023900</name>
</gene>
<dbReference type="OrthoDB" id="693939at2759"/>
<feature type="region of interest" description="Disordered" evidence="1">
    <location>
        <begin position="67"/>
        <end position="86"/>
    </location>
</feature>
<accession>A0A8J4QSD0</accession>
<evidence type="ECO:0000313" key="3">
    <source>
        <dbReference type="EMBL" id="KAF3950333.1"/>
    </source>
</evidence>
<dbReference type="EMBL" id="JRKL02005522">
    <property type="protein sequence ID" value="KAF3950333.1"/>
    <property type="molecule type" value="Genomic_DNA"/>
</dbReference>
<feature type="signal peptide" evidence="2">
    <location>
        <begin position="1"/>
        <end position="25"/>
    </location>
</feature>
<evidence type="ECO:0000256" key="2">
    <source>
        <dbReference type="SAM" id="SignalP"/>
    </source>
</evidence>
<dbReference type="AlphaFoldDB" id="A0A8J4QSD0"/>
<organism evidence="3 4">
    <name type="scientific">Castanea mollissima</name>
    <name type="common">Chinese chestnut</name>
    <dbReference type="NCBI Taxonomy" id="60419"/>
    <lineage>
        <taxon>Eukaryota</taxon>
        <taxon>Viridiplantae</taxon>
        <taxon>Streptophyta</taxon>
        <taxon>Embryophyta</taxon>
        <taxon>Tracheophyta</taxon>
        <taxon>Spermatophyta</taxon>
        <taxon>Magnoliopsida</taxon>
        <taxon>eudicotyledons</taxon>
        <taxon>Gunneridae</taxon>
        <taxon>Pentapetalae</taxon>
        <taxon>rosids</taxon>
        <taxon>fabids</taxon>
        <taxon>Fagales</taxon>
        <taxon>Fagaceae</taxon>
        <taxon>Castanea</taxon>
    </lineage>
</organism>
<comment type="caution">
    <text evidence="3">The sequence shown here is derived from an EMBL/GenBank/DDBJ whole genome shotgun (WGS) entry which is preliminary data.</text>
</comment>
<proteinExistence type="predicted"/>
<evidence type="ECO:0000313" key="4">
    <source>
        <dbReference type="Proteomes" id="UP000737018"/>
    </source>
</evidence>
<evidence type="ECO:0000256" key="1">
    <source>
        <dbReference type="SAM" id="MobiDB-lite"/>
    </source>
</evidence>
<reference evidence="3" key="1">
    <citation type="submission" date="2020-03" db="EMBL/GenBank/DDBJ databases">
        <title>Castanea mollissima Vanexum genome sequencing.</title>
        <authorList>
            <person name="Staton M."/>
        </authorList>
    </citation>
    <scope>NUCLEOTIDE SEQUENCE</scope>
    <source>
        <tissue evidence="3">Leaf</tissue>
    </source>
</reference>
<feature type="chain" id="PRO_5035316329" evidence="2">
    <location>
        <begin position="26"/>
        <end position="86"/>
    </location>
</feature>
<name>A0A8J4QSD0_9ROSI</name>
<sequence>MAQKTFLRFLVFFFCFTFVVSTVAGRLIKTKKEDPSAHVVQDLQAQDLRDGKELFNVEGRILEFETADYKGPGANPGHDPKTPGKP</sequence>
<keyword evidence="2" id="KW-0732">Signal</keyword>
<protein>
    <submittedName>
        <fullName evidence="3">Uncharacterized protein</fullName>
    </submittedName>
</protein>
<keyword evidence="4" id="KW-1185">Reference proteome</keyword>
<dbReference type="Proteomes" id="UP000737018">
    <property type="component" value="Unassembled WGS sequence"/>
</dbReference>